<name>A0A7C4MNN8_9BACT</name>
<reference evidence="1" key="1">
    <citation type="journal article" date="2020" name="mSystems">
        <title>Genome- and Community-Level Interaction Insights into Carbon Utilization and Element Cycling Functions of Hydrothermarchaeota in Hydrothermal Sediment.</title>
        <authorList>
            <person name="Zhou Z."/>
            <person name="Liu Y."/>
            <person name="Xu W."/>
            <person name="Pan J."/>
            <person name="Luo Z.H."/>
            <person name="Li M."/>
        </authorList>
    </citation>
    <scope>NUCLEOTIDE SEQUENCE [LARGE SCALE GENOMIC DNA]</scope>
    <source>
        <strain evidence="1">SpSt-477</strain>
    </source>
</reference>
<gene>
    <name evidence="1" type="ORF">ENS29_03190</name>
</gene>
<organism evidence="1">
    <name type="scientific">Desulfatirhabdium butyrativorans</name>
    <dbReference type="NCBI Taxonomy" id="340467"/>
    <lineage>
        <taxon>Bacteria</taxon>
        <taxon>Pseudomonadati</taxon>
        <taxon>Thermodesulfobacteriota</taxon>
        <taxon>Desulfobacteria</taxon>
        <taxon>Desulfobacterales</taxon>
        <taxon>Desulfatirhabdiaceae</taxon>
        <taxon>Desulfatirhabdium</taxon>
    </lineage>
</organism>
<proteinExistence type="predicted"/>
<protein>
    <submittedName>
        <fullName evidence="1">Uncharacterized protein</fullName>
    </submittedName>
</protein>
<sequence>MENDLHVKKNMRQRLLADTDNTPQHASVRRITLDLRRHCIQTALKRLFEYHMNHYFSDSNTREDLEPLLDVLGDILSSWDFAALRSLGQGLEGGRPVVVHLVLPEDAAPFLEVSGNRIDPFHRNPTGVVPLQKS</sequence>
<dbReference type="AlphaFoldDB" id="A0A7C4MNN8"/>
<accession>A0A7C4MNN8</accession>
<comment type="caution">
    <text evidence="1">The sequence shown here is derived from an EMBL/GenBank/DDBJ whole genome shotgun (WGS) entry which is preliminary data.</text>
</comment>
<evidence type="ECO:0000313" key="1">
    <source>
        <dbReference type="EMBL" id="HGU31844.1"/>
    </source>
</evidence>
<dbReference type="EMBL" id="DSUH01000069">
    <property type="protein sequence ID" value="HGU31844.1"/>
    <property type="molecule type" value="Genomic_DNA"/>
</dbReference>